<dbReference type="GO" id="GO:0046872">
    <property type="term" value="F:metal ion binding"/>
    <property type="evidence" value="ECO:0007669"/>
    <property type="project" value="UniProtKB-KW"/>
</dbReference>
<comment type="caution">
    <text evidence="9">The sequence shown here is derived from an EMBL/GenBank/DDBJ whole genome shotgun (WGS) entry which is preliminary data.</text>
</comment>
<evidence type="ECO:0000259" key="8">
    <source>
        <dbReference type="PROSITE" id="PS51371"/>
    </source>
</evidence>
<dbReference type="RefSeq" id="WP_114797431.1">
    <property type="nucleotide sequence ID" value="NZ_QQZY01000011.1"/>
</dbReference>
<evidence type="ECO:0000256" key="3">
    <source>
        <dbReference type="ARBA" id="ARBA00023002"/>
    </source>
</evidence>
<protein>
    <submittedName>
        <fullName evidence="9">IMP dehydrogenase / GMP reductase domain</fullName>
    </submittedName>
</protein>
<proteinExistence type="inferred from homology"/>
<gene>
    <name evidence="9" type="ORF">Gocc_3054</name>
</gene>
<dbReference type="SUPFAM" id="SSF54631">
    <property type="entry name" value="CBS-domain pair"/>
    <property type="match status" value="1"/>
</dbReference>
<evidence type="ECO:0000256" key="4">
    <source>
        <dbReference type="ARBA" id="ARBA00023122"/>
    </source>
</evidence>
<evidence type="ECO:0000256" key="2">
    <source>
        <dbReference type="ARBA" id="ARBA00022723"/>
    </source>
</evidence>
<dbReference type="InterPro" id="IPR005990">
    <property type="entry name" value="IMP_DH"/>
</dbReference>
<evidence type="ECO:0000256" key="1">
    <source>
        <dbReference type="ARBA" id="ARBA00005502"/>
    </source>
</evidence>
<sequence>MSEIALGLTYDDVLLVPRRSRVRSRRDVCTRSRFTSAIELEVPIVSANMDTVTTASMAVAMAQLGGIGVVHRFLSIDEEVNEVRRVKRYLTHVVAEPYGVAPQLTLAQARAEAARLDVTGFLVVDPGQRLLGLLTARDMLAGDDGDRVETLMTPFERLVTAAPGIGLDEARRVLTASRIEKLPLVDAQGRVRGLITLRDLAAAERYPLATRDGLGRLRVAAAVGIRGDYLERAEALVAAEADALVLDIAHGHADGAIEAVAELKRRWPEMEVVAGNVATGDGVRDLAGAGADAVKVGIGPGFACTTRLVAGVGVPQFSAVLDCAAAAREVGVPLIADGGIRRAGHVATAVGAGASTVMVGSLFAGRDESPGDVVRRRGQQFKVYRGMASRSAAAARLALEGRGDSLDQYVAEGEEMEFPLRGPVAAIVDELVGGLRSGMSYVDAASIDEFWEKARFVRQTEAGARESHPGSPD</sequence>
<dbReference type="OrthoDB" id="9805398at2"/>
<evidence type="ECO:0000256" key="5">
    <source>
        <dbReference type="PIRSR" id="PIRSR000130-3"/>
    </source>
</evidence>
<dbReference type="InterPro" id="IPR013785">
    <property type="entry name" value="Aldolase_TIM"/>
</dbReference>
<dbReference type="SMART" id="SM01240">
    <property type="entry name" value="IMPDH"/>
    <property type="match status" value="1"/>
</dbReference>
<dbReference type="PIRSF" id="PIRSF000130">
    <property type="entry name" value="IMPDH"/>
    <property type="match status" value="1"/>
</dbReference>
<dbReference type="GO" id="GO:0006183">
    <property type="term" value="P:GTP biosynthetic process"/>
    <property type="evidence" value="ECO:0007669"/>
    <property type="project" value="TreeGrafter"/>
</dbReference>
<dbReference type="CDD" id="cd04601">
    <property type="entry name" value="CBS_pair_IMPDH"/>
    <property type="match status" value="1"/>
</dbReference>
<feature type="binding site" evidence="5">
    <location>
        <begin position="297"/>
        <end position="299"/>
    </location>
    <ligand>
        <name>NAD(+)</name>
        <dbReference type="ChEBI" id="CHEBI:57540"/>
    </ligand>
</feature>
<evidence type="ECO:0000313" key="10">
    <source>
        <dbReference type="Proteomes" id="UP000254134"/>
    </source>
</evidence>
<dbReference type="AlphaFoldDB" id="A0A7M2YUG4"/>
<dbReference type="InterPro" id="IPR001093">
    <property type="entry name" value="IMP_DH_GMPRt"/>
</dbReference>
<feature type="domain" description="CBS" evidence="8">
    <location>
        <begin position="152"/>
        <end position="210"/>
    </location>
</feature>
<dbReference type="GO" id="GO:0003938">
    <property type="term" value="F:IMP dehydrogenase activity"/>
    <property type="evidence" value="ECO:0007669"/>
    <property type="project" value="InterPro"/>
</dbReference>
<dbReference type="PANTHER" id="PTHR11911">
    <property type="entry name" value="INOSINE-5-MONOPHOSPHATE DEHYDROGENASE RELATED"/>
    <property type="match status" value="1"/>
</dbReference>
<evidence type="ECO:0000256" key="7">
    <source>
        <dbReference type="PROSITE-ProRule" id="PRU00703"/>
    </source>
</evidence>
<feature type="binding site" description="in other chain" evidence="6">
    <location>
        <position position="304"/>
    </location>
    <ligand>
        <name>K(+)</name>
        <dbReference type="ChEBI" id="CHEBI:29103"/>
        <note>ligand shared between two tetrameric partners</note>
    </ligand>
</feature>
<dbReference type="InterPro" id="IPR000644">
    <property type="entry name" value="CBS_dom"/>
</dbReference>
<keyword evidence="3" id="KW-0560">Oxidoreductase</keyword>
<keyword evidence="10" id="KW-1185">Reference proteome</keyword>
<feature type="binding site" description="in other chain" evidence="6">
    <location>
        <position position="301"/>
    </location>
    <ligand>
        <name>K(+)</name>
        <dbReference type="ChEBI" id="CHEBI:29103"/>
        <note>ligand shared between two tetrameric partners</note>
    </ligand>
</feature>
<dbReference type="FunFam" id="3.20.20.70:FF:000424">
    <property type="entry name" value="Inosine-5'-monophosphate dehydrogenase 2"/>
    <property type="match status" value="1"/>
</dbReference>
<name>A0A7M2YUG4_9ACTN</name>
<organism evidence="9 10">
    <name type="scientific">Gaiella occulta</name>
    <dbReference type="NCBI Taxonomy" id="1002870"/>
    <lineage>
        <taxon>Bacteria</taxon>
        <taxon>Bacillati</taxon>
        <taxon>Actinomycetota</taxon>
        <taxon>Thermoleophilia</taxon>
        <taxon>Gaiellales</taxon>
        <taxon>Gaiellaceae</taxon>
        <taxon>Gaiella</taxon>
    </lineage>
</organism>
<dbReference type="PANTHER" id="PTHR11911:SF111">
    <property type="entry name" value="INOSINE-5'-MONOPHOSPHATE DEHYDROGENASE"/>
    <property type="match status" value="1"/>
</dbReference>
<reference evidence="10" key="2">
    <citation type="journal article" date="2019" name="MicrobiologyOpen">
        <title>High-quality draft genome sequence of Gaiella occulta isolated from a 150 meter deep mineral water borehole and comparison with the genome sequences of other deep-branching lineages of the phylum Actinobacteria.</title>
        <authorList>
            <person name="Severino R."/>
            <person name="Froufe H.J.C."/>
            <person name="Barroso C."/>
            <person name="Albuquerque L."/>
            <person name="Lobo-da-Cunha A."/>
            <person name="da Costa M.S."/>
            <person name="Egas C."/>
        </authorList>
    </citation>
    <scope>NUCLEOTIDE SEQUENCE [LARGE SCALE GENOMIC DNA]</scope>
    <source>
        <strain evidence="10">F2-233</strain>
    </source>
</reference>
<dbReference type="Pfam" id="PF00571">
    <property type="entry name" value="CBS"/>
    <property type="match status" value="1"/>
</dbReference>
<feature type="binding site" description="in other chain" evidence="6">
    <location>
        <position position="299"/>
    </location>
    <ligand>
        <name>K(+)</name>
        <dbReference type="ChEBI" id="CHEBI:29103"/>
        <note>ligand shared between two tetrameric partners</note>
    </ligand>
</feature>
<evidence type="ECO:0000313" key="9">
    <source>
        <dbReference type="EMBL" id="RDI73259.1"/>
    </source>
</evidence>
<keyword evidence="4 7" id="KW-0129">CBS domain</keyword>
<keyword evidence="2" id="KW-0479">Metal-binding</keyword>
<dbReference type="EMBL" id="QQZY01000011">
    <property type="protein sequence ID" value="RDI73259.1"/>
    <property type="molecule type" value="Genomic_DNA"/>
</dbReference>
<evidence type="ECO:0000256" key="6">
    <source>
        <dbReference type="PIRSR" id="PIRSR000130-4"/>
    </source>
</evidence>
<dbReference type="PROSITE" id="PS51371">
    <property type="entry name" value="CBS"/>
    <property type="match status" value="1"/>
</dbReference>
<comment type="similarity">
    <text evidence="1">Belongs to the IMPDH/GMPR family.</text>
</comment>
<keyword evidence="5" id="KW-0520">NAD</keyword>
<dbReference type="Pfam" id="PF00478">
    <property type="entry name" value="IMPDH"/>
    <property type="match status" value="1"/>
</dbReference>
<reference evidence="9 10" key="1">
    <citation type="submission" date="2018-07" db="EMBL/GenBank/DDBJ databases">
        <title>High-quality-draft genome sequence of Gaiella occulta.</title>
        <authorList>
            <person name="Severino R."/>
            <person name="Froufe H.J.C."/>
            <person name="Rainey F.A."/>
            <person name="Barroso C."/>
            <person name="Albuquerque L."/>
            <person name="Lobo-Da-Cunha A."/>
            <person name="Da Costa M.S."/>
            <person name="Egas C."/>
        </authorList>
    </citation>
    <scope>NUCLEOTIDE SEQUENCE [LARGE SCALE GENOMIC DNA]</scope>
    <source>
        <strain evidence="9 10">F2-233</strain>
    </source>
</reference>
<feature type="binding site" evidence="5">
    <location>
        <begin position="247"/>
        <end position="249"/>
    </location>
    <ligand>
        <name>NAD(+)</name>
        <dbReference type="ChEBI" id="CHEBI:57540"/>
    </ligand>
</feature>
<accession>A0A7M2YUG4</accession>
<dbReference type="SMART" id="SM00116">
    <property type="entry name" value="CBS"/>
    <property type="match status" value="2"/>
</dbReference>
<dbReference type="Proteomes" id="UP000254134">
    <property type="component" value="Unassembled WGS sequence"/>
</dbReference>
<keyword evidence="6" id="KW-0630">Potassium</keyword>
<dbReference type="InterPro" id="IPR046342">
    <property type="entry name" value="CBS_dom_sf"/>
</dbReference>
<dbReference type="CDD" id="cd00381">
    <property type="entry name" value="IMPDH"/>
    <property type="match status" value="1"/>
</dbReference>
<dbReference type="Gene3D" id="3.20.20.70">
    <property type="entry name" value="Aldolase class I"/>
    <property type="match status" value="1"/>
</dbReference>
<dbReference type="SUPFAM" id="SSF51412">
    <property type="entry name" value="Inosine monophosphate dehydrogenase (IMPDH)"/>
    <property type="match status" value="1"/>
</dbReference>